<comment type="subcellular location">
    <subcellularLocation>
        <location evidence="1">Cell membrane</location>
        <topology evidence="1">Multi-pass membrane protein</topology>
    </subcellularLocation>
</comment>
<evidence type="ECO:0000256" key="3">
    <source>
        <dbReference type="ARBA" id="ARBA00022475"/>
    </source>
</evidence>
<sequence>MKRSKLRVVRTMEQLASIFGAVEKLSPFGFFVRVLGVAVLLYLGSRFLPRRSGGQFSAYDFAFFWMMGGLIAAPLFDSKNSFAFVIISVTTIYILHYAISYLMVKSRTVARIFGGTAIPLIQGGVVLKQNMKKALFPIELLLSGLRQADAPNLAEVETAVLETSGHVSVLKKTDFQPVTPKDLKMSAQEAGLPVLLVNDGRIVKENLRKINRDESWLRGQLEKYGALNLKDVYLAGIDGSGRLFYSMATTT</sequence>
<evidence type="ECO:0000259" key="8">
    <source>
        <dbReference type="Pfam" id="PF04239"/>
    </source>
</evidence>
<evidence type="ECO:0000256" key="7">
    <source>
        <dbReference type="SAM" id="Phobius"/>
    </source>
</evidence>
<evidence type="ECO:0000256" key="2">
    <source>
        <dbReference type="ARBA" id="ARBA00006448"/>
    </source>
</evidence>
<dbReference type="InterPro" id="IPR023090">
    <property type="entry name" value="UPF0702_alpha/beta_dom_sf"/>
</dbReference>
<reference evidence="10" key="1">
    <citation type="submission" date="2016-10" db="EMBL/GenBank/DDBJ databases">
        <authorList>
            <person name="Varghese N."/>
            <person name="Submissions S."/>
        </authorList>
    </citation>
    <scope>NUCLEOTIDE SEQUENCE [LARGE SCALE GENOMIC DNA]</scope>
    <source>
        <strain evidence="10">DSM 17038</strain>
    </source>
</reference>
<name>A0A1I2UIC2_9FIRM</name>
<comment type="similarity">
    <text evidence="2">Belongs to the UPF0702 family.</text>
</comment>
<dbReference type="EMBL" id="FOOX01000009">
    <property type="protein sequence ID" value="SFG76875.1"/>
    <property type="molecule type" value="Genomic_DNA"/>
</dbReference>
<evidence type="ECO:0000313" key="10">
    <source>
        <dbReference type="Proteomes" id="UP000199337"/>
    </source>
</evidence>
<feature type="transmembrane region" description="Helical" evidence="7">
    <location>
        <begin position="25"/>
        <end position="44"/>
    </location>
</feature>
<evidence type="ECO:0000256" key="6">
    <source>
        <dbReference type="ARBA" id="ARBA00023136"/>
    </source>
</evidence>
<keyword evidence="10" id="KW-1185">Reference proteome</keyword>
<dbReference type="Gene3D" id="3.30.240.20">
    <property type="entry name" value="bsu07140 like domains"/>
    <property type="match status" value="2"/>
</dbReference>
<organism evidence="9 10">
    <name type="scientific">Desulfotruncus arcticus DSM 17038</name>
    <dbReference type="NCBI Taxonomy" id="1121424"/>
    <lineage>
        <taxon>Bacteria</taxon>
        <taxon>Bacillati</taxon>
        <taxon>Bacillota</taxon>
        <taxon>Clostridia</taxon>
        <taxon>Eubacteriales</taxon>
        <taxon>Desulfallaceae</taxon>
        <taxon>Desulfotruncus</taxon>
    </lineage>
</organism>
<evidence type="ECO:0000256" key="5">
    <source>
        <dbReference type="ARBA" id="ARBA00022989"/>
    </source>
</evidence>
<gene>
    <name evidence="9" type="ORF">SAMN05660649_02640</name>
</gene>
<dbReference type="Pfam" id="PF04239">
    <property type="entry name" value="DUF421"/>
    <property type="match status" value="1"/>
</dbReference>
<evidence type="ECO:0000313" key="9">
    <source>
        <dbReference type="EMBL" id="SFG76875.1"/>
    </source>
</evidence>
<accession>A0A1I2UIC2</accession>
<keyword evidence="4 7" id="KW-0812">Transmembrane</keyword>
<evidence type="ECO:0000256" key="1">
    <source>
        <dbReference type="ARBA" id="ARBA00004651"/>
    </source>
</evidence>
<evidence type="ECO:0000256" key="4">
    <source>
        <dbReference type="ARBA" id="ARBA00022692"/>
    </source>
</evidence>
<keyword evidence="5 7" id="KW-1133">Transmembrane helix</keyword>
<keyword evidence="6 7" id="KW-0472">Membrane</keyword>
<dbReference type="InterPro" id="IPR007353">
    <property type="entry name" value="DUF421"/>
</dbReference>
<feature type="transmembrane region" description="Helical" evidence="7">
    <location>
        <begin position="56"/>
        <end position="76"/>
    </location>
</feature>
<dbReference type="PANTHER" id="PTHR34582:SF6">
    <property type="entry name" value="UPF0702 TRANSMEMBRANE PROTEIN YCAP"/>
    <property type="match status" value="1"/>
</dbReference>
<dbReference type="Proteomes" id="UP000199337">
    <property type="component" value="Unassembled WGS sequence"/>
</dbReference>
<protein>
    <submittedName>
        <fullName evidence="9">Uncharacterized membrane protein YcaP, DUF421 family</fullName>
    </submittedName>
</protein>
<proteinExistence type="inferred from homology"/>
<dbReference type="PANTHER" id="PTHR34582">
    <property type="entry name" value="UPF0702 TRANSMEMBRANE PROTEIN YCAP"/>
    <property type="match status" value="1"/>
</dbReference>
<keyword evidence="3" id="KW-1003">Cell membrane</keyword>
<feature type="domain" description="YetF C-terminal" evidence="8">
    <location>
        <begin position="105"/>
        <end position="237"/>
    </location>
</feature>
<dbReference type="AlphaFoldDB" id="A0A1I2UIC2"/>
<dbReference type="GO" id="GO:0005886">
    <property type="term" value="C:plasma membrane"/>
    <property type="evidence" value="ECO:0007669"/>
    <property type="project" value="UniProtKB-SubCell"/>
</dbReference>
<dbReference type="STRING" id="341036.SAMN05660649_02640"/>
<feature type="transmembrane region" description="Helical" evidence="7">
    <location>
        <begin position="82"/>
        <end position="104"/>
    </location>
</feature>